<evidence type="ECO:0000256" key="5">
    <source>
        <dbReference type="ARBA" id="ARBA00020076"/>
    </source>
</evidence>
<keyword evidence="7 13" id="KW-0812">Transmembrane</keyword>
<keyword evidence="8" id="KW-0479">Metal-binding</keyword>
<dbReference type="GO" id="GO:0016020">
    <property type="term" value="C:membrane"/>
    <property type="evidence" value="ECO:0007669"/>
    <property type="project" value="UniProtKB-SubCell"/>
</dbReference>
<feature type="transmembrane region" description="Helical" evidence="13">
    <location>
        <begin position="105"/>
        <end position="127"/>
    </location>
</feature>
<dbReference type="InterPro" id="IPR014314">
    <property type="entry name" value="Succ_DH_cytb556"/>
</dbReference>
<dbReference type="Gene3D" id="1.20.1300.10">
    <property type="entry name" value="Fumarate reductase/succinate dehydrogenase, transmembrane subunit"/>
    <property type="match status" value="1"/>
</dbReference>
<accession>A0A182D291</accession>
<evidence type="ECO:0000256" key="10">
    <source>
        <dbReference type="ARBA" id="ARBA00023004"/>
    </source>
</evidence>
<organism evidence="14">
    <name type="scientific">Blastochloris viridis</name>
    <name type="common">Rhodopseudomonas viridis</name>
    <dbReference type="NCBI Taxonomy" id="1079"/>
    <lineage>
        <taxon>Bacteria</taxon>
        <taxon>Pseudomonadati</taxon>
        <taxon>Pseudomonadota</taxon>
        <taxon>Alphaproteobacteria</taxon>
        <taxon>Hyphomicrobiales</taxon>
        <taxon>Blastochloridaceae</taxon>
        <taxon>Blastochloris</taxon>
    </lineage>
</organism>
<dbReference type="EMBL" id="AP014854">
    <property type="protein sequence ID" value="BAR99636.1"/>
    <property type="molecule type" value="Genomic_DNA"/>
</dbReference>
<feature type="transmembrane region" description="Helical" evidence="13">
    <location>
        <begin position="152"/>
        <end position="175"/>
    </location>
</feature>
<keyword evidence="6" id="KW-0349">Heme</keyword>
<evidence type="ECO:0000256" key="11">
    <source>
        <dbReference type="ARBA" id="ARBA00023136"/>
    </source>
</evidence>
<dbReference type="PROSITE" id="PS01000">
    <property type="entry name" value="SDH_CYT_1"/>
    <property type="match status" value="1"/>
</dbReference>
<dbReference type="PROSITE" id="PS01001">
    <property type="entry name" value="SDH_CYT_2"/>
    <property type="match status" value="1"/>
</dbReference>
<proteinExistence type="inferred from homology"/>
<evidence type="ECO:0000256" key="13">
    <source>
        <dbReference type="SAM" id="Phobius"/>
    </source>
</evidence>
<comment type="cofactor">
    <cofactor evidence="1">
        <name>heme</name>
        <dbReference type="ChEBI" id="CHEBI:30413"/>
    </cofactor>
</comment>
<dbReference type="CDD" id="cd03499">
    <property type="entry name" value="SQR_TypeC_SdhC"/>
    <property type="match status" value="1"/>
</dbReference>
<evidence type="ECO:0000256" key="9">
    <source>
        <dbReference type="ARBA" id="ARBA00022989"/>
    </source>
</evidence>
<evidence type="ECO:0000256" key="7">
    <source>
        <dbReference type="ARBA" id="ARBA00022692"/>
    </source>
</evidence>
<comment type="function">
    <text evidence="2">Membrane-anchoring subunit of succinate dehydrogenase (SDH).</text>
</comment>
<feature type="transmembrane region" description="Helical" evidence="13">
    <location>
        <begin position="73"/>
        <end position="99"/>
    </location>
</feature>
<name>A0A182D291_BLAVI</name>
<sequence length="176" mass="19374">MAPNNVIGATRSAAILRMPGWRAGLDDRFIPPRAGSRAAARSEGMAKVQTRVERPLSPHLMIYRPMMTMMSSILHRITGAALYFGTLLLVVWLVAAITSPEAFDLVSWAFGTWIGQLVLVGYTWALFQHMAGGLRHFIWDFGRGFGPVERELLTYGSFAFSGALTVAVWGAAYLLL</sequence>
<protein>
    <recommendedName>
        <fullName evidence="5">Succinate dehydrogenase cytochrome b556 subunit</fullName>
    </recommendedName>
</protein>
<dbReference type="PANTHER" id="PTHR10978:SF5">
    <property type="entry name" value="SUCCINATE DEHYDROGENASE CYTOCHROME B560 SUBUNIT, MITOCHONDRIAL"/>
    <property type="match status" value="1"/>
</dbReference>
<evidence type="ECO:0000256" key="6">
    <source>
        <dbReference type="ARBA" id="ARBA00022617"/>
    </source>
</evidence>
<evidence type="ECO:0000256" key="3">
    <source>
        <dbReference type="ARBA" id="ARBA00004141"/>
    </source>
</evidence>
<evidence type="ECO:0000256" key="2">
    <source>
        <dbReference type="ARBA" id="ARBA00004050"/>
    </source>
</evidence>
<comment type="subcellular location">
    <subcellularLocation>
        <location evidence="3">Membrane</location>
        <topology evidence="3">Multi-pass membrane protein</topology>
    </subcellularLocation>
</comment>
<keyword evidence="9 13" id="KW-1133">Transmembrane helix</keyword>
<dbReference type="Pfam" id="PF01127">
    <property type="entry name" value="Sdh_cyt"/>
    <property type="match status" value="1"/>
</dbReference>
<dbReference type="PANTHER" id="PTHR10978">
    <property type="entry name" value="SUCCINATE DEHYDROGENASE CYTOCHROME B560 SUBUNIT"/>
    <property type="match status" value="1"/>
</dbReference>
<dbReference type="AlphaFoldDB" id="A0A182D291"/>
<gene>
    <name evidence="14" type="ORF">BV133_2043</name>
</gene>
<reference evidence="14" key="1">
    <citation type="journal article" date="2015" name="Genome Announc.">
        <title>Complete Genome Sequence of the Bacteriochlorophyll b-Producing Photosynthetic Bacterium Blastochloris viridis.</title>
        <authorList>
            <person name="Tsukatani Y."/>
            <person name="Hirose Y."/>
            <person name="Harada J."/>
            <person name="Misawa N."/>
            <person name="Mori K."/>
            <person name="Inoue K."/>
            <person name="Tamiaki H."/>
        </authorList>
    </citation>
    <scope>NUCLEOTIDE SEQUENCE [LARGE SCALE GENOMIC DNA]</scope>
    <source>
        <strain evidence="14">DSM 133</strain>
    </source>
</reference>
<keyword evidence="11 13" id="KW-0472">Membrane</keyword>
<evidence type="ECO:0000256" key="12">
    <source>
        <dbReference type="ARBA" id="ARBA00025912"/>
    </source>
</evidence>
<dbReference type="NCBIfam" id="TIGR02970">
    <property type="entry name" value="succ_dehyd_cytB"/>
    <property type="match status" value="1"/>
</dbReference>
<dbReference type="SUPFAM" id="SSF81343">
    <property type="entry name" value="Fumarate reductase respiratory complex transmembrane subunits"/>
    <property type="match status" value="1"/>
</dbReference>
<evidence type="ECO:0000313" key="14">
    <source>
        <dbReference type="EMBL" id="BAR99636.1"/>
    </source>
</evidence>
<dbReference type="GO" id="GO:0006099">
    <property type="term" value="P:tricarboxylic acid cycle"/>
    <property type="evidence" value="ECO:0007669"/>
    <property type="project" value="InterPro"/>
</dbReference>
<comment type="subunit">
    <text evidence="12">Part of an enzyme complex containing four subunits: a flavoprotein, an iron-sulfur protein, plus two membrane-anchoring proteins, SdhC and SdhD. The complex can form homotrimers.</text>
</comment>
<dbReference type="PATRIC" id="fig|1079.8.peg.2098"/>
<evidence type="ECO:0000256" key="8">
    <source>
        <dbReference type="ARBA" id="ARBA00022723"/>
    </source>
</evidence>
<evidence type="ECO:0000256" key="4">
    <source>
        <dbReference type="ARBA" id="ARBA00007244"/>
    </source>
</evidence>
<dbReference type="InterPro" id="IPR000701">
    <property type="entry name" value="SuccDH_FuR_B_TM-su"/>
</dbReference>
<dbReference type="InterPro" id="IPR018495">
    <property type="entry name" value="Succ_DH_cyt_bsu_CS"/>
</dbReference>
<comment type="similarity">
    <text evidence="4">Belongs to the cytochrome b560 family.</text>
</comment>
<keyword evidence="10" id="KW-0408">Iron</keyword>
<evidence type="ECO:0000256" key="1">
    <source>
        <dbReference type="ARBA" id="ARBA00001971"/>
    </source>
</evidence>
<dbReference type="GO" id="GO:0009055">
    <property type="term" value="F:electron transfer activity"/>
    <property type="evidence" value="ECO:0007669"/>
    <property type="project" value="InterPro"/>
</dbReference>
<dbReference type="GO" id="GO:0046872">
    <property type="term" value="F:metal ion binding"/>
    <property type="evidence" value="ECO:0007669"/>
    <property type="project" value="UniProtKB-KW"/>
</dbReference>
<dbReference type="InterPro" id="IPR034804">
    <property type="entry name" value="SQR/QFR_C/D"/>
</dbReference>